<name>E2S9B6_9ACTN</name>
<protein>
    <submittedName>
        <fullName evidence="2">Uncharacterized protein</fullName>
    </submittedName>
</protein>
<dbReference type="EMBL" id="ACLF03000003">
    <property type="protein sequence ID" value="EFQ83840.1"/>
    <property type="molecule type" value="Genomic_DNA"/>
</dbReference>
<dbReference type="RefSeq" id="WP_007077578.1">
    <property type="nucleotide sequence ID" value="NZ_CM001024.1"/>
</dbReference>
<gene>
    <name evidence="2" type="ORF">HMPREF0063_10556</name>
</gene>
<keyword evidence="3" id="KW-1185">Reference proteome</keyword>
<organism evidence="2 3">
    <name type="scientific">Aeromicrobium marinum DSM 15272</name>
    <dbReference type="NCBI Taxonomy" id="585531"/>
    <lineage>
        <taxon>Bacteria</taxon>
        <taxon>Bacillati</taxon>
        <taxon>Actinomycetota</taxon>
        <taxon>Actinomycetes</taxon>
        <taxon>Propionibacteriales</taxon>
        <taxon>Nocardioidaceae</taxon>
        <taxon>Aeromicrobium</taxon>
    </lineage>
</organism>
<accession>E2S9B6</accession>
<proteinExistence type="predicted"/>
<reference evidence="2" key="1">
    <citation type="submission" date="2010-08" db="EMBL/GenBank/DDBJ databases">
        <authorList>
            <person name="Muzny D."/>
            <person name="Qin X."/>
            <person name="Buhay C."/>
            <person name="Dugan-Rocha S."/>
            <person name="Ding Y."/>
            <person name="Chen G."/>
            <person name="Hawes A."/>
            <person name="Holder M."/>
            <person name="Jhangiani S."/>
            <person name="Johnson A."/>
            <person name="Khan Z."/>
            <person name="Li Z."/>
            <person name="Liu W."/>
            <person name="Liu X."/>
            <person name="Perez L."/>
            <person name="Shen H."/>
            <person name="Wang Q."/>
            <person name="Watt J."/>
            <person name="Xi L."/>
            <person name="Xin Y."/>
            <person name="Zhou J."/>
            <person name="Deng J."/>
            <person name="Jiang H."/>
            <person name="Liu Y."/>
            <person name="Qu J."/>
            <person name="Song X.-Z."/>
            <person name="Zhang L."/>
            <person name="Villasana D."/>
            <person name="Johnson A."/>
            <person name="Liu J."/>
            <person name="Liyanage D."/>
            <person name="Lorensuhewa L."/>
            <person name="Robinson T."/>
            <person name="Song A."/>
            <person name="Song B.-B."/>
            <person name="Dinh H."/>
            <person name="Thornton R."/>
            <person name="Coyle M."/>
            <person name="Francisco L."/>
            <person name="Jackson L."/>
            <person name="Javaid M."/>
            <person name="Korchina V."/>
            <person name="Kovar C."/>
            <person name="Mata R."/>
            <person name="Mathew T."/>
            <person name="Ngo R."/>
            <person name="Nguyen L."/>
            <person name="Nguyen N."/>
            <person name="Okwuonu G."/>
            <person name="Ongeri F."/>
            <person name="Pham C."/>
            <person name="Simmons D."/>
            <person name="Wilczek-Boney K."/>
            <person name="Hale W."/>
            <person name="Jakkamsetti A."/>
            <person name="Pham P."/>
            <person name="Ruth R."/>
            <person name="San Lucas F."/>
            <person name="Warren J."/>
            <person name="Zhang J."/>
            <person name="Zhao Z."/>
            <person name="Zhou C."/>
            <person name="Zhu D."/>
            <person name="Lee S."/>
            <person name="Bess C."/>
            <person name="Blankenburg K."/>
            <person name="Forbes L."/>
            <person name="Fu Q."/>
            <person name="Gubbala S."/>
            <person name="Hirani K."/>
            <person name="Jayaseelan J.C."/>
            <person name="Lara F."/>
            <person name="Munidasa M."/>
            <person name="Palculict T."/>
            <person name="Patil S."/>
            <person name="Pu L.-L."/>
            <person name="Saada N."/>
            <person name="Tang L."/>
            <person name="Weissenberger G."/>
            <person name="Zhu Y."/>
            <person name="Hemphill L."/>
            <person name="Shang Y."/>
            <person name="Youmans B."/>
            <person name="Ayvaz T."/>
            <person name="Ross M."/>
            <person name="Santibanez J."/>
            <person name="Aqrawi P."/>
            <person name="Gross S."/>
            <person name="Joshi V."/>
            <person name="Fowler G."/>
            <person name="Nazareth L."/>
            <person name="Reid J."/>
            <person name="Worley K."/>
            <person name="Petrosino J."/>
            <person name="Highlander S."/>
            <person name="Gibbs R."/>
        </authorList>
    </citation>
    <scope>NUCLEOTIDE SEQUENCE [LARGE SCALE GENOMIC DNA]</scope>
    <source>
        <strain evidence="2">DSM 15272</strain>
    </source>
</reference>
<evidence type="ECO:0000313" key="3">
    <source>
        <dbReference type="Proteomes" id="UP000003111"/>
    </source>
</evidence>
<sequence>MSAIHCPTGCGVGTTGDGQHRRPNANSVTRHARMQRTDSQWQLDRDLSAHGKSLASPDVAMDIAV</sequence>
<dbReference type="AlphaFoldDB" id="E2S9B6"/>
<comment type="caution">
    <text evidence="2">The sequence shown here is derived from an EMBL/GenBank/DDBJ whole genome shotgun (WGS) entry which is preliminary data.</text>
</comment>
<evidence type="ECO:0000313" key="2">
    <source>
        <dbReference type="EMBL" id="EFQ83840.1"/>
    </source>
</evidence>
<dbReference type="HOGENOM" id="CLU_2839904_0_0_11"/>
<evidence type="ECO:0000256" key="1">
    <source>
        <dbReference type="SAM" id="MobiDB-lite"/>
    </source>
</evidence>
<dbReference type="Proteomes" id="UP000003111">
    <property type="component" value="Unassembled WGS sequence"/>
</dbReference>
<feature type="region of interest" description="Disordered" evidence="1">
    <location>
        <begin position="1"/>
        <end position="41"/>
    </location>
</feature>